<protein>
    <submittedName>
        <fullName evidence="3">DUF3453 domain-containing protein</fullName>
    </submittedName>
</protein>
<keyword evidence="2" id="KW-1185">Reference proteome</keyword>
<evidence type="ECO:0000313" key="3">
    <source>
        <dbReference type="WBParaSite" id="TASK_0000953901-mRNA-1"/>
    </source>
</evidence>
<dbReference type="EMBL" id="UYRS01019228">
    <property type="protein sequence ID" value="VDK43932.1"/>
    <property type="molecule type" value="Genomic_DNA"/>
</dbReference>
<name>A0A0R3WFA0_TAEAS</name>
<accession>A0A0R3WFA0</accession>
<proteinExistence type="predicted"/>
<sequence>METISKRTSPIDLPRPSLHLPNPCPSILICENSSTLAVSSYNVVIPLWTRIKDKPSSALIANAAKALTQVMHNTGAVATLRTCVQPVAIRFPPELRFSMMANNE</sequence>
<gene>
    <name evidence="1" type="ORF">TASK_LOCUS9540</name>
</gene>
<organism evidence="3">
    <name type="scientific">Taenia asiatica</name>
    <name type="common">Asian tapeworm</name>
    <dbReference type="NCBI Taxonomy" id="60517"/>
    <lineage>
        <taxon>Eukaryota</taxon>
        <taxon>Metazoa</taxon>
        <taxon>Spiralia</taxon>
        <taxon>Lophotrochozoa</taxon>
        <taxon>Platyhelminthes</taxon>
        <taxon>Cestoda</taxon>
        <taxon>Eucestoda</taxon>
        <taxon>Cyclophyllidea</taxon>
        <taxon>Taeniidae</taxon>
        <taxon>Taenia</taxon>
    </lineage>
</organism>
<dbReference type="WBParaSite" id="TASK_0000953901-mRNA-1">
    <property type="protein sequence ID" value="TASK_0000953901-mRNA-1"/>
    <property type="gene ID" value="TASK_0000953901"/>
</dbReference>
<reference evidence="3" key="1">
    <citation type="submission" date="2017-02" db="UniProtKB">
        <authorList>
            <consortium name="WormBaseParasite"/>
        </authorList>
    </citation>
    <scope>IDENTIFICATION</scope>
</reference>
<dbReference type="AlphaFoldDB" id="A0A0R3WFA0"/>
<evidence type="ECO:0000313" key="2">
    <source>
        <dbReference type="Proteomes" id="UP000282613"/>
    </source>
</evidence>
<dbReference type="Proteomes" id="UP000282613">
    <property type="component" value="Unassembled WGS sequence"/>
</dbReference>
<evidence type="ECO:0000313" key="1">
    <source>
        <dbReference type="EMBL" id="VDK43932.1"/>
    </source>
</evidence>
<reference evidence="1 2" key="2">
    <citation type="submission" date="2018-11" db="EMBL/GenBank/DDBJ databases">
        <authorList>
            <consortium name="Pathogen Informatics"/>
        </authorList>
    </citation>
    <scope>NUCLEOTIDE SEQUENCE [LARGE SCALE GENOMIC DNA]</scope>
</reference>